<keyword evidence="1" id="KW-0812">Transmembrane</keyword>
<evidence type="ECO:0008006" key="4">
    <source>
        <dbReference type="Google" id="ProtNLM"/>
    </source>
</evidence>
<dbReference type="RefSeq" id="WP_086788229.1">
    <property type="nucleotide sequence ID" value="NZ_JAGIOO010000001.1"/>
</dbReference>
<protein>
    <recommendedName>
        <fullName evidence="4">Cardiolipin synthase N-terminal domain-containing protein</fullName>
    </recommendedName>
</protein>
<keyword evidence="1" id="KW-1133">Transmembrane helix</keyword>
<feature type="transmembrane region" description="Helical" evidence="1">
    <location>
        <begin position="12"/>
        <end position="33"/>
    </location>
</feature>
<evidence type="ECO:0000313" key="2">
    <source>
        <dbReference type="EMBL" id="MBP2471830.1"/>
    </source>
</evidence>
<accession>A0ABS5A5F8</accession>
<keyword evidence="3" id="KW-1185">Reference proteome</keyword>
<dbReference type="EMBL" id="JAGIOO010000001">
    <property type="protein sequence ID" value="MBP2471830.1"/>
    <property type="molecule type" value="Genomic_DNA"/>
</dbReference>
<sequence length="74" mass="8299">MARLRWSELSGAQRGGIAVAAVVQVVLAAAAWYDLARRPAWAVRGRKGRWAWVIAVNFIGPLLYFRFGRREQTG</sequence>
<evidence type="ECO:0000313" key="3">
    <source>
        <dbReference type="Proteomes" id="UP001519363"/>
    </source>
</evidence>
<proteinExistence type="predicted"/>
<reference evidence="2 3" key="1">
    <citation type="submission" date="2021-03" db="EMBL/GenBank/DDBJ databases">
        <title>Sequencing the genomes of 1000 actinobacteria strains.</title>
        <authorList>
            <person name="Klenk H.-P."/>
        </authorList>
    </citation>
    <scope>NUCLEOTIDE SEQUENCE [LARGE SCALE GENOMIC DNA]</scope>
    <source>
        <strain evidence="2 3">DSM 44580</strain>
    </source>
</reference>
<name>A0ABS5A5F8_9PSEU</name>
<dbReference type="Proteomes" id="UP001519363">
    <property type="component" value="Unassembled WGS sequence"/>
</dbReference>
<evidence type="ECO:0000256" key="1">
    <source>
        <dbReference type="SAM" id="Phobius"/>
    </source>
</evidence>
<feature type="transmembrane region" description="Helical" evidence="1">
    <location>
        <begin position="49"/>
        <end position="67"/>
    </location>
</feature>
<gene>
    <name evidence="2" type="ORF">JOF53_000702</name>
</gene>
<keyword evidence="1" id="KW-0472">Membrane</keyword>
<organism evidence="2 3">
    <name type="scientific">Crossiella equi</name>
    <dbReference type="NCBI Taxonomy" id="130796"/>
    <lineage>
        <taxon>Bacteria</taxon>
        <taxon>Bacillati</taxon>
        <taxon>Actinomycetota</taxon>
        <taxon>Actinomycetes</taxon>
        <taxon>Pseudonocardiales</taxon>
        <taxon>Pseudonocardiaceae</taxon>
        <taxon>Crossiella</taxon>
    </lineage>
</organism>
<comment type="caution">
    <text evidence="2">The sequence shown here is derived from an EMBL/GenBank/DDBJ whole genome shotgun (WGS) entry which is preliminary data.</text>
</comment>